<gene>
    <name evidence="12" type="ORF">TKK_014346</name>
</gene>
<evidence type="ECO:0000256" key="4">
    <source>
        <dbReference type="ARBA" id="ARBA00022603"/>
    </source>
</evidence>
<dbReference type="Proteomes" id="UP001627154">
    <property type="component" value="Unassembled WGS sequence"/>
</dbReference>
<reference evidence="12 13" key="1">
    <citation type="journal article" date="2024" name="bioRxiv">
        <title>A reference genome for Trichogramma kaykai: A tiny desert-dwelling parasitoid wasp with competing sex-ratio distorters.</title>
        <authorList>
            <person name="Culotta J."/>
            <person name="Lindsey A.R."/>
        </authorList>
    </citation>
    <scope>NUCLEOTIDE SEQUENCE [LARGE SCALE GENOMIC DNA]</scope>
    <source>
        <strain evidence="12 13">KSX58</strain>
    </source>
</reference>
<dbReference type="Pfam" id="PF21788">
    <property type="entry name" value="TNP-like_GBD"/>
    <property type="match status" value="1"/>
</dbReference>
<dbReference type="GO" id="GO:0042799">
    <property type="term" value="F:histone H4K20 methyltransferase activity"/>
    <property type="evidence" value="ECO:0007669"/>
    <property type="project" value="UniProtKB-ARBA"/>
</dbReference>
<dbReference type="InterPro" id="IPR048365">
    <property type="entry name" value="TNP-like_RNaseH_N"/>
</dbReference>
<dbReference type="InterPro" id="IPR048367">
    <property type="entry name" value="TNP-like_RNaseH_C"/>
</dbReference>
<keyword evidence="13" id="KW-1185">Reference proteome</keyword>
<feature type="region of interest" description="Disordered" evidence="10">
    <location>
        <begin position="853"/>
        <end position="916"/>
    </location>
</feature>
<keyword evidence="5" id="KW-0808">Transferase</keyword>
<dbReference type="Gene3D" id="2.170.270.10">
    <property type="entry name" value="SET domain"/>
    <property type="match status" value="1"/>
</dbReference>
<dbReference type="InterPro" id="IPR041938">
    <property type="entry name" value="Hist-Lys_N-MTase_N"/>
</dbReference>
<dbReference type="PANTHER" id="PTHR12977:SF4">
    <property type="entry name" value="HISTONE-LYSINE N-METHYLTRANSFERASE KMT5B"/>
    <property type="match status" value="1"/>
</dbReference>
<name>A0ABD2WEG3_9HYME</name>
<feature type="compositionally biased region" description="Polar residues" evidence="10">
    <location>
        <begin position="866"/>
        <end position="913"/>
    </location>
</feature>
<evidence type="ECO:0000256" key="6">
    <source>
        <dbReference type="ARBA" id="ARBA00022691"/>
    </source>
</evidence>
<dbReference type="GO" id="GO:0032259">
    <property type="term" value="P:methylation"/>
    <property type="evidence" value="ECO:0007669"/>
    <property type="project" value="UniProtKB-KW"/>
</dbReference>
<evidence type="ECO:0000313" key="13">
    <source>
        <dbReference type="Proteomes" id="UP001627154"/>
    </source>
</evidence>
<keyword evidence="7" id="KW-0156">Chromatin regulator</keyword>
<keyword evidence="6" id="KW-0949">S-adenosyl-L-methionine</keyword>
<evidence type="ECO:0000256" key="3">
    <source>
        <dbReference type="ARBA" id="ARBA00022454"/>
    </source>
</evidence>
<dbReference type="InterPro" id="IPR039977">
    <property type="entry name" value="Suv4-20/Set9"/>
</dbReference>
<comment type="caution">
    <text evidence="12">The sequence shown here is derived from an EMBL/GenBank/DDBJ whole genome shotgun (WGS) entry which is preliminary data.</text>
</comment>
<sequence>MRLSTGDLLIHKDSRGKSKCEKRKIDYSTVLATSDVLSKLENMKKHLTMTAKVSLKVWNETNIGNNNLVKEPEQKFLIEIEISNESEEPSLVGPKPLKEFLEMTPQQNRNDNVDKNPTGFLIIKSYIIINIEFLSSIEILSLTVYRAVQGHFYKIAPVILIYIIDKNLSLYNHKLKLVAVNGNESAFSSQTLKLAIPNVGHETDIANIKWTLKPEAKFGTDSERESPAALEPIEEVLEMTDQQINNNNIDETPTVRKNESALSTQPMKVNILEVGHKTDIASSNLALEPEAKICTESEKKSFAVPEPIDEFLRRITQKNSCNNVDENPTAWLLNDPLENDLTNDFNFDLNDVMEYEVGLDGSIGPILLKNATSTIEEPASDHDSEVDNFGSEYVPSDVPSDESEMPEPHEIDVTVETENKLTPENEPTGTSEKLPEESQNKKSLKRKLTEVDKEKRKFKRGVQFENIDYETIKCNTSPVGDLLMNPVGVKLELKKTVKKYTCYICKKTIYHKISDHFLNVHKDHPDIREIAALPTLKRVKGQPLSADQIKRNRMISNLRKRGMFINNVHANKPEEMQLSRNNNKYLVDIIVCCFCQGTFSKLSMNKHLKKCGNVTTSSYRVFHNYVVGNWHASANQYYRIVASRLHNDEIGTLARTDVLIVSYGNHLSFKYRMSNHHNRQIRAEVRVLGRVLVIAKEHSSNITDLRSMLNPVYKQAYIYAADKIGNFDPDLKRFINGNIALMVGRVIKDVCELRIAEMIETRIDDKEQKKVKDFLELHKVHFPAYISKAVSESQTIDIAKKNIWHFIETDDGGRMRVTEDISSDMEEDDTSLDDGGESLLMQNEPVDYLDNMDTTQQASTSSTSTLESNLVQTPSSTSTSELNLVQTPLSTRTSESYRIQTPLTRKTPKSSSAIPAKCDASARKKWTSEINQIIADRFLSRFVSKEKIPGQEIQEVITANEGLRGRTVEQVRSHLQWLSKNIDNGFSENCPSVENLSLQSIGQEDSVIEESVSMIEGNDSEIERNNSIIEADSVINRADITEEVPVNVTENHTIARQKKVLCAAKKCILSLAKANKKLKSRNQLLQQKVRRLQQMCRRSLKRAKDRKIKKCEIIEAAAEHCNKNFMILLNMQLNHEDRKLEWSATEKYFALDLYYRSPKLYKHMRNGLKFALPCLTVMKKWVNEINLAPGANEDLFKLLTVKSESMNQYEKQCVMMWDEMSIRSCLEYNEKDDYIEGFEDLGEYGRTNAIATQVLVIMLSGLQSNWKQAIFFKFSKGSVSTETLKKIIIDMLDKIENTGLQVKMMVCDQGTANQKLIANFEISEARPYILKFGRKIFFNFDAPHLFKCWRNNMMDNDFLIGDNQVSWECIKELRDLERDKPCRAAPKLSDRHLNPNNFQKMNVKLAVQIFSASVSRAMITGYHCGDLKHPHCEATAAFLWSMNKLFDHINARHANDANPDRRGLSQKNPAVENSLRNFIPWLENIAVVSKPSPPCFRNLILTIQGILGLWEEKKREGQFYLLTGKLNQDPLENYFAFMRYLSGCNTHPTAMKFRYNHQHGTIMSLLFPPPGANCKPDDCINLLSTLSEIKLQKNADNIDQKETDDYVDKKLNAWLINDYAYAEVEDSPSPKTDLGDQNQPTLLRCSMKYVAGYLAHKCLIKFHCESCRSTLIRENQNLEANEDLLIFWKAYNVPQKELGNLKVKEIENVNKLSDDELKQLCKEIYKNYHKSSLESLKKFGLSYENVINEDIKIFSIIKLDVSTAALNDLNMNDSHSEPNVADSDEGIENESLLSHEINRTGELHLIPESDEDVQNESILLQQSETRPKSTTIEVSKNIAFQSLILQEIQNKQDEELSKYNQIDKSKKKLSIIEISFWSTLSRRTFDFCLIDDLANFATVDQYLGITTHKINVEVVQYFKSIPNFQTELNKILNLFMQDQKGLSDTAVSLKNYLMKYIQDQYVNEKKLVDKLKSYLQLLNPDGALSIHVCRQYSRDDHLGAMICTNKFQIKGTIFRVLSTPVLPIKLNEEKILKDNNKDFSIFCTASNKYKLWLGPGAYVNHSCNPNMKLYNLIQNGKLCFQAIRDINVGEEINWCYSKNFFNNEECECLSCRSTESKDNEFEINQQETCITDNKVGGDKMLFIYNEANDSNTSSELSFINLNELEINTFFK</sequence>
<organism evidence="12 13">
    <name type="scientific">Trichogramma kaykai</name>
    <dbReference type="NCBI Taxonomy" id="54128"/>
    <lineage>
        <taxon>Eukaryota</taxon>
        <taxon>Metazoa</taxon>
        <taxon>Ecdysozoa</taxon>
        <taxon>Arthropoda</taxon>
        <taxon>Hexapoda</taxon>
        <taxon>Insecta</taxon>
        <taxon>Pterygota</taxon>
        <taxon>Neoptera</taxon>
        <taxon>Endopterygota</taxon>
        <taxon>Hymenoptera</taxon>
        <taxon>Apocrita</taxon>
        <taxon>Proctotrupomorpha</taxon>
        <taxon>Chalcidoidea</taxon>
        <taxon>Trichogrammatidae</taxon>
        <taxon>Trichogramma</taxon>
    </lineage>
</organism>
<evidence type="ECO:0000256" key="1">
    <source>
        <dbReference type="ARBA" id="ARBA00004123"/>
    </source>
</evidence>
<feature type="coiled-coil region" evidence="9">
    <location>
        <begin position="1068"/>
        <end position="1102"/>
    </location>
</feature>
<keyword evidence="4" id="KW-0489">Methyltransferase</keyword>
<dbReference type="SUPFAM" id="SSF82199">
    <property type="entry name" value="SET domain"/>
    <property type="match status" value="1"/>
</dbReference>
<evidence type="ECO:0000256" key="5">
    <source>
        <dbReference type="ARBA" id="ARBA00022679"/>
    </source>
</evidence>
<feature type="compositionally biased region" description="Basic and acidic residues" evidence="10">
    <location>
        <begin position="406"/>
        <end position="423"/>
    </location>
</feature>
<dbReference type="Gene3D" id="1.10.10.1700">
    <property type="entry name" value="Histone-lysine N-methyltransferase"/>
    <property type="match status" value="1"/>
</dbReference>
<dbReference type="PANTHER" id="PTHR12977">
    <property type="entry name" value="SUPPRESSOR OF VARIEGATION 4-20-RELATED"/>
    <property type="match status" value="1"/>
</dbReference>
<comment type="subcellular location">
    <subcellularLocation>
        <location evidence="2">Chromosome</location>
    </subcellularLocation>
    <subcellularLocation>
        <location evidence="1">Nucleus</location>
    </subcellularLocation>
</comment>
<evidence type="ECO:0000256" key="2">
    <source>
        <dbReference type="ARBA" id="ARBA00004286"/>
    </source>
</evidence>
<accession>A0ABD2WEG3</accession>
<feature type="domain" description="SET" evidence="11">
    <location>
        <begin position="2000"/>
        <end position="2097"/>
    </location>
</feature>
<evidence type="ECO:0000256" key="10">
    <source>
        <dbReference type="SAM" id="MobiDB-lite"/>
    </source>
</evidence>
<feature type="compositionally biased region" description="Low complexity" evidence="10">
    <location>
        <begin position="854"/>
        <end position="865"/>
    </location>
</feature>
<feature type="region of interest" description="Disordered" evidence="10">
    <location>
        <begin position="376"/>
        <end position="446"/>
    </location>
</feature>
<dbReference type="Pfam" id="PF00856">
    <property type="entry name" value="SET"/>
    <property type="match status" value="1"/>
</dbReference>
<dbReference type="InterPro" id="IPR046341">
    <property type="entry name" value="SET_dom_sf"/>
</dbReference>
<keyword evidence="8" id="KW-0539">Nucleus</keyword>
<evidence type="ECO:0000256" key="8">
    <source>
        <dbReference type="ARBA" id="ARBA00023242"/>
    </source>
</evidence>
<evidence type="ECO:0000256" key="9">
    <source>
        <dbReference type="SAM" id="Coils"/>
    </source>
</evidence>
<dbReference type="GO" id="GO:0005634">
    <property type="term" value="C:nucleus"/>
    <property type="evidence" value="ECO:0007669"/>
    <property type="project" value="UniProtKB-SubCell"/>
</dbReference>
<dbReference type="Pfam" id="PF21789">
    <property type="entry name" value="TNP-like_RNaseH_C"/>
    <property type="match status" value="1"/>
</dbReference>
<dbReference type="Pfam" id="PF21787">
    <property type="entry name" value="TNP-like_RNaseH_N"/>
    <property type="match status" value="1"/>
</dbReference>
<keyword evidence="9" id="KW-0175">Coiled coil</keyword>
<evidence type="ECO:0000256" key="7">
    <source>
        <dbReference type="ARBA" id="ARBA00022853"/>
    </source>
</evidence>
<proteinExistence type="predicted"/>
<dbReference type="PROSITE" id="PS50280">
    <property type="entry name" value="SET"/>
    <property type="match status" value="1"/>
</dbReference>
<dbReference type="GO" id="GO:0005694">
    <property type="term" value="C:chromosome"/>
    <property type="evidence" value="ECO:0007669"/>
    <property type="project" value="UniProtKB-SubCell"/>
</dbReference>
<keyword evidence="3" id="KW-0158">Chromosome</keyword>
<evidence type="ECO:0000313" key="12">
    <source>
        <dbReference type="EMBL" id="KAL3390882.1"/>
    </source>
</evidence>
<dbReference type="InterPro" id="IPR048366">
    <property type="entry name" value="TNP-like_GBD"/>
</dbReference>
<protein>
    <recommendedName>
        <fullName evidence="11">SET domain-containing protein</fullName>
    </recommendedName>
</protein>
<dbReference type="InterPro" id="IPR001214">
    <property type="entry name" value="SET_dom"/>
</dbReference>
<dbReference type="SMART" id="SM00317">
    <property type="entry name" value="SET"/>
    <property type="match status" value="1"/>
</dbReference>
<dbReference type="EMBL" id="JBJJXI010000114">
    <property type="protein sequence ID" value="KAL3390882.1"/>
    <property type="molecule type" value="Genomic_DNA"/>
</dbReference>
<evidence type="ECO:0000259" key="11">
    <source>
        <dbReference type="PROSITE" id="PS50280"/>
    </source>
</evidence>